<reference evidence="1 2" key="1">
    <citation type="submission" date="2019-06" db="EMBL/GenBank/DDBJ databases">
        <title>Sequencing the genomes of 1000 actinobacteria strains.</title>
        <authorList>
            <person name="Klenk H.-P."/>
        </authorList>
    </citation>
    <scope>NUCLEOTIDE SEQUENCE [LARGE SCALE GENOMIC DNA]</scope>
    <source>
        <strain evidence="1 2">DSM 44826</strain>
    </source>
</reference>
<evidence type="ECO:0000313" key="2">
    <source>
        <dbReference type="Proteomes" id="UP000317940"/>
    </source>
</evidence>
<dbReference type="Proteomes" id="UP000317940">
    <property type="component" value="Unassembled WGS sequence"/>
</dbReference>
<name>A0A561UNU6_9ACTN</name>
<keyword evidence="2" id="KW-1185">Reference proteome</keyword>
<sequence>MISGSEVAARPLLLLLATGSRPYREYLLRSIAPEFRVHLFHTAQPTWEREHLSGWTVVPDTHDGPAMARTAAALHRTEPFDRAVAAPGAVVSPPPKGSLWERVAYATVVADSRQACDRALDEAAAALVVEPA</sequence>
<evidence type="ECO:0000313" key="1">
    <source>
        <dbReference type="EMBL" id="TWG01004.1"/>
    </source>
</evidence>
<gene>
    <name evidence="1" type="ORF">FHX73_114885</name>
</gene>
<dbReference type="EMBL" id="VIWT01000001">
    <property type="protein sequence ID" value="TWG01004.1"/>
    <property type="molecule type" value="Genomic_DNA"/>
</dbReference>
<proteinExistence type="predicted"/>
<organism evidence="1 2">
    <name type="scientific">Kitasatospora viridis</name>
    <dbReference type="NCBI Taxonomy" id="281105"/>
    <lineage>
        <taxon>Bacteria</taxon>
        <taxon>Bacillati</taxon>
        <taxon>Actinomycetota</taxon>
        <taxon>Actinomycetes</taxon>
        <taxon>Kitasatosporales</taxon>
        <taxon>Streptomycetaceae</taxon>
        <taxon>Kitasatospora</taxon>
    </lineage>
</organism>
<dbReference type="OrthoDB" id="3428978at2"/>
<protein>
    <submittedName>
        <fullName evidence="1">Uncharacterized protein</fullName>
    </submittedName>
</protein>
<accession>A0A561UNU6</accession>
<comment type="caution">
    <text evidence="1">The sequence shown here is derived from an EMBL/GenBank/DDBJ whole genome shotgun (WGS) entry which is preliminary data.</text>
</comment>
<dbReference type="AlphaFoldDB" id="A0A561UNU6"/>
<dbReference type="RefSeq" id="WP_145907022.1">
    <property type="nucleotide sequence ID" value="NZ_BAAAMZ010000003.1"/>
</dbReference>